<dbReference type="GO" id="GO:0003677">
    <property type="term" value="F:DNA binding"/>
    <property type="evidence" value="ECO:0007669"/>
    <property type="project" value="InterPro"/>
</dbReference>
<dbReference type="EMBL" id="JAVIGA010000008">
    <property type="protein sequence ID" value="MDQ9126814.1"/>
    <property type="molecule type" value="Genomic_DNA"/>
</dbReference>
<comment type="similarity">
    <text evidence="1">Belongs to the transposase 8 family.</text>
</comment>
<name>A0AAJ1YF38_SERFO</name>
<gene>
    <name evidence="2" type="ORF">RDT67_10270</name>
</gene>
<reference evidence="2" key="1">
    <citation type="submission" date="2023-08" db="EMBL/GenBank/DDBJ databases">
        <title>The Comparative Genomic Analysis of Yersiniaceae from Polar Regions.</title>
        <authorList>
            <person name="Goncharov A."/>
            <person name="Aslanov B."/>
            <person name="Kolodzhieva V."/>
            <person name="Azarov D."/>
            <person name="Mochov A."/>
            <person name="Lebedeva E."/>
        </authorList>
    </citation>
    <scope>NUCLEOTIDE SEQUENCE</scope>
    <source>
        <strain evidence="2">Vf</strain>
    </source>
</reference>
<protein>
    <submittedName>
        <fullName evidence="2">Transposase</fullName>
    </submittedName>
</protein>
<dbReference type="InterPro" id="IPR009057">
    <property type="entry name" value="Homeodomain-like_sf"/>
</dbReference>
<evidence type="ECO:0000256" key="1">
    <source>
        <dbReference type="ARBA" id="ARBA00009964"/>
    </source>
</evidence>
<evidence type="ECO:0000313" key="3">
    <source>
        <dbReference type="Proteomes" id="UP001224622"/>
    </source>
</evidence>
<dbReference type="GO" id="GO:0004803">
    <property type="term" value="F:transposase activity"/>
    <property type="evidence" value="ECO:0007669"/>
    <property type="project" value="InterPro"/>
</dbReference>
<dbReference type="GO" id="GO:0006313">
    <property type="term" value="P:DNA transposition"/>
    <property type="evidence" value="ECO:0007669"/>
    <property type="project" value="InterPro"/>
</dbReference>
<dbReference type="Pfam" id="PF01527">
    <property type="entry name" value="HTH_Tnp_1"/>
    <property type="match status" value="1"/>
</dbReference>
<dbReference type="SUPFAM" id="SSF46689">
    <property type="entry name" value="Homeodomain-like"/>
    <property type="match status" value="1"/>
</dbReference>
<evidence type="ECO:0000313" key="2">
    <source>
        <dbReference type="EMBL" id="MDQ9126814.1"/>
    </source>
</evidence>
<dbReference type="Proteomes" id="UP001224622">
    <property type="component" value="Unassembled WGS sequence"/>
</dbReference>
<dbReference type="InterPro" id="IPR002514">
    <property type="entry name" value="Transposase_8"/>
</dbReference>
<dbReference type="AlphaFoldDB" id="A0AAJ1YF38"/>
<proteinExistence type="inferred from homology"/>
<organism evidence="2 3">
    <name type="scientific">Serratia fonticola</name>
    <dbReference type="NCBI Taxonomy" id="47917"/>
    <lineage>
        <taxon>Bacteria</taxon>
        <taxon>Pseudomonadati</taxon>
        <taxon>Pseudomonadota</taxon>
        <taxon>Gammaproteobacteria</taxon>
        <taxon>Enterobacterales</taxon>
        <taxon>Yersiniaceae</taxon>
        <taxon>Serratia</taxon>
    </lineage>
</organism>
<comment type="caution">
    <text evidence="2">The sequence shown here is derived from an EMBL/GenBank/DDBJ whole genome shotgun (WGS) entry which is preliminary data.</text>
</comment>
<accession>A0AAJ1YF38</accession>
<sequence>MRTKEQRFHQQYSHEFKLKLVKMTLEASENGSSVAALAREYGINDNLLFKCITTQAAPNDSYICLLCGCTLQDCPYAKPDTSEIQLIHRLQHLIPNG</sequence>
<dbReference type="RefSeq" id="WP_309047309.1">
    <property type="nucleotide sequence ID" value="NZ_JAVIGA010000008.1"/>
</dbReference>